<organism evidence="7 8">
    <name type="scientific">Dioscorea cayennensis subsp. rotundata</name>
    <name type="common">White Guinea yam</name>
    <name type="synonym">Dioscorea rotundata</name>
    <dbReference type="NCBI Taxonomy" id="55577"/>
    <lineage>
        <taxon>Eukaryota</taxon>
        <taxon>Viridiplantae</taxon>
        <taxon>Streptophyta</taxon>
        <taxon>Embryophyta</taxon>
        <taxon>Tracheophyta</taxon>
        <taxon>Spermatophyta</taxon>
        <taxon>Magnoliopsida</taxon>
        <taxon>Liliopsida</taxon>
        <taxon>Dioscoreales</taxon>
        <taxon>Dioscoreaceae</taxon>
        <taxon>Dioscorea</taxon>
    </lineage>
</organism>
<dbReference type="PROSITE" id="PS51257">
    <property type="entry name" value="PROKAR_LIPOPROTEIN"/>
    <property type="match status" value="1"/>
</dbReference>
<evidence type="ECO:0000256" key="1">
    <source>
        <dbReference type="ARBA" id="ARBA00004370"/>
    </source>
</evidence>
<dbReference type="Gene3D" id="3.40.50.2300">
    <property type="match status" value="1"/>
</dbReference>
<comment type="subcellular location">
    <subcellularLocation>
        <location evidence="1">Membrane</location>
    </subcellularLocation>
</comment>
<dbReference type="InterPro" id="IPR028082">
    <property type="entry name" value="Peripla_BP_I"/>
</dbReference>
<keyword evidence="5" id="KW-0732">Signal</keyword>
<feature type="domain" description="Receptor ligand binding region" evidence="6">
    <location>
        <begin position="64"/>
        <end position="202"/>
    </location>
</feature>
<dbReference type="GeneID" id="120251185"/>
<accession>A0AB40AL51</accession>
<evidence type="ECO:0000256" key="2">
    <source>
        <dbReference type="ARBA" id="ARBA00022692"/>
    </source>
</evidence>
<reference evidence="8" key="1">
    <citation type="submission" date="2025-08" db="UniProtKB">
        <authorList>
            <consortium name="RefSeq"/>
        </authorList>
    </citation>
    <scope>IDENTIFICATION</scope>
</reference>
<dbReference type="PANTHER" id="PTHR34836">
    <property type="entry name" value="OS06G0188250 PROTEIN"/>
    <property type="match status" value="1"/>
</dbReference>
<evidence type="ECO:0000256" key="5">
    <source>
        <dbReference type="SAM" id="SignalP"/>
    </source>
</evidence>
<evidence type="ECO:0000313" key="7">
    <source>
        <dbReference type="Proteomes" id="UP001515500"/>
    </source>
</evidence>
<evidence type="ECO:0000256" key="3">
    <source>
        <dbReference type="ARBA" id="ARBA00022989"/>
    </source>
</evidence>
<feature type="chain" id="PRO_5044342883" evidence="5">
    <location>
        <begin position="24"/>
        <end position="208"/>
    </location>
</feature>
<keyword evidence="4" id="KW-0472">Membrane</keyword>
<dbReference type="PANTHER" id="PTHR34836:SF1">
    <property type="entry name" value="OS09G0428600 PROTEIN"/>
    <property type="match status" value="1"/>
</dbReference>
<dbReference type="InterPro" id="IPR001828">
    <property type="entry name" value="ANF_lig-bd_rcpt"/>
</dbReference>
<dbReference type="GO" id="GO:0016020">
    <property type="term" value="C:membrane"/>
    <property type="evidence" value="ECO:0007669"/>
    <property type="project" value="UniProtKB-SubCell"/>
</dbReference>
<dbReference type="AlphaFoldDB" id="A0AB40AL51"/>
<dbReference type="Pfam" id="PF01094">
    <property type="entry name" value="ANF_receptor"/>
    <property type="match status" value="1"/>
</dbReference>
<gene>
    <name evidence="8" type="primary">LOC120251185</name>
</gene>
<keyword evidence="7" id="KW-1185">Reference proteome</keyword>
<dbReference type="InterPro" id="IPR015683">
    <property type="entry name" value="Ionotropic_Glu_rcpt"/>
</dbReference>
<name>A0AB40AL51_DIOCR</name>
<sequence>MGKPGHHHLILLLFILFSCLSIGQNKVYAQGTTTSNKSRNTTSSFDVGVILDTKTWLGNISWSCMSMAMEDFYNSHSNFTKRLSLHLQDVNKDDRIASASAALDLLKNVQVQAIIGPQTSRQAKFVIELGNSAQVPIISFTAKSSSLSTKKSPYFIRTGMNDASQAKVLASLVQNFGWRQVVLIYADTEFGNGIIPHVIDALIEIDAP</sequence>
<evidence type="ECO:0000259" key="6">
    <source>
        <dbReference type="Pfam" id="PF01094"/>
    </source>
</evidence>
<evidence type="ECO:0000256" key="4">
    <source>
        <dbReference type="ARBA" id="ARBA00023136"/>
    </source>
</evidence>
<protein>
    <submittedName>
        <fullName evidence="8">Glutamate receptor 2.7-like</fullName>
    </submittedName>
</protein>
<keyword evidence="2" id="KW-0812">Transmembrane</keyword>
<dbReference type="SUPFAM" id="SSF53822">
    <property type="entry name" value="Periplasmic binding protein-like I"/>
    <property type="match status" value="1"/>
</dbReference>
<dbReference type="RefSeq" id="XP_039115660.1">
    <property type="nucleotide sequence ID" value="XM_039259726.1"/>
</dbReference>
<keyword evidence="3" id="KW-1133">Transmembrane helix</keyword>
<evidence type="ECO:0000313" key="8">
    <source>
        <dbReference type="RefSeq" id="XP_039115660.1"/>
    </source>
</evidence>
<dbReference type="Proteomes" id="UP001515500">
    <property type="component" value="Chromosome 3"/>
</dbReference>
<feature type="signal peptide" evidence="5">
    <location>
        <begin position="1"/>
        <end position="23"/>
    </location>
</feature>
<proteinExistence type="predicted"/>